<dbReference type="GO" id="GO:0016020">
    <property type="term" value="C:membrane"/>
    <property type="evidence" value="ECO:0007669"/>
    <property type="project" value="UniProtKB-SubCell"/>
</dbReference>
<dbReference type="InterPro" id="IPR019424">
    <property type="entry name" value="7TM_GPCR_Srsx"/>
</dbReference>
<reference evidence="7 8" key="1">
    <citation type="journal article" date="2015" name="Genome Biol.">
        <title>Comparative genomics of Steinernema reveals deeply conserved gene regulatory networks.</title>
        <authorList>
            <person name="Dillman A.R."/>
            <person name="Macchietto M."/>
            <person name="Porter C.F."/>
            <person name="Rogers A."/>
            <person name="Williams B."/>
            <person name="Antoshechkin I."/>
            <person name="Lee M.M."/>
            <person name="Goodwin Z."/>
            <person name="Lu X."/>
            <person name="Lewis E.E."/>
            <person name="Goodrich-Blair H."/>
            <person name="Stock S.P."/>
            <person name="Adams B.J."/>
            <person name="Sternberg P.W."/>
            <person name="Mortazavi A."/>
        </authorList>
    </citation>
    <scope>NUCLEOTIDE SEQUENCE [LARGE SCALE GENOMIC DNA]</scope>
    <source>
        <strain evidence="7 8">ALL</strain>
    </source>
</reference>
<evidence type="ECO:0000313" key="8">
    <source>
        <dbReference type="Proteomes" id="UP000298663"/>
    </source>
</evidence>
<dbReference type="InterPro" id="IPR000276">
    <property type="entry name" value="GPCR_Rhodpsn"/>
</dbReference>
<evidence type="ECO:0000256" key="3">
    <source>
        <dbReference type="ARBA" id="ARBA00022989"/>
    </source>
</evidence>
<feature type="transmembrane region" description="Helical" evidence="5">
    <location>
        <begin position="129"/>
        <end position="149"/>
    </location>
</feature>
<dbReference type="GO" id="GO:0004930">
    <property type="term" value="F:G protein-coupled receptor activity"/>
    <property type="evidence" value="ECO:0007669"/>
    <property type="project" value="InterPro"/>
</dbReference>
<feature type="transmembrane region" description="Helical" evidence="5">
    <location>
        <begin position="207"/>
        <end position="226"/>
    </location>
</feature>
<dbReference type="PROSITE" id="PS50262">
    <property type="entry name" value="G_PROTEIN_RECEP_F1_2"/>
    <property type="match status" value="1"/>
</dbReference>
<dbReference type="PANTHER" id="PTHR23360:SF5">
    <property type="entry name" value="G-PROTEIN COUPLED RECEPTORS FAMILY 1 PROFILE DOMAIN-CONTAINING PROTEIN"/>
    <property type="match status" value="1"/>
</dbReference>
<evidence type="ECO:0000256" key="1">
    <source>
        <dbReference type="ARBA" id="ARBA00004370"/>
    </source>
</evidence>
<dbReference type="Gene3D" id="1.20.1070.10">
    <property type="entry name" value="Rhodopsin 7-helix transmembrane proteins"/>
    <property type="match status" value="1"/>
</dbReference>
<feature type="transmembrane region" description="Helical" evidence="5">
    <location>
        <begin position="169"/>
        <end position="195"/>
    </location>
</feature>
<keyword evidence="4 5" id="KW-0472">Membrane</keyword>
<dbReference type="InterPro" id="IPR017452">
    <property type="entry name" value="GPCR_Rhodpsn_7TM"/>
</dbReference>
<sequence>MDDMEFSESTFWLINKISASVFILSCVFGWFGNGMIVVTTFRSTKLRHSSNTLIALQATSDFIHQLGQIPFFYFSFGEILISLKTCFWIHFAFFSAIDFSTIIMIFLAIDRLTATTTPFYYKSINGAHYVSVAVATAFSYCVIFKYLIYTNLTEGLTLCIVVESVSGKIATIWFLANSILNVGIIVIYGLVTGVLKKRRERNGQLINSLNTIMITHIFGWCFTMTTNSVAKAVKMSHFGFIAVAALAGISIHINMAIPFYVYYWRSGLYRQEFRSTLGLRNDVGDMVQSNESL</sequence>
<evidence type="ECO:0000313" key="7">
    <source>
        <dbReference type="EMBL" id="TKR71893.1"/>
    </source>
</evidence>
<keyword evidence="8" id="KW-1185">Reference proteome</keyword>
<keyword evidence="3 5" id="KW-1133">Transmembrane helix</keyword>
<evidence type="ECO:0000256" key="4">
    <source>
        <dbReference type="ARBA" id="ARBA00023136"/>
    </source>
</evidence>
<dbReference type="AlphaFoldDB" id="A0A4U5MRC6"/>
<dbReference type="EMBL" id="AZBU02000006">
    <property type="protein sequence ID" value="TKR71893.1"/>
    <property type="molecule type" value="Genomic_DNA"/>
</dbReference>
<keyword evidence="2 5" id="KW-0812">Transmembrane</keyword>
<evidence type="ECO:0000256" key="5">
    <source>
        <dbReference type="SAM" id="Phobius"/>
    </source>
</evidence>
<dbReference type="Pfam" id="PF10320">
    <property type="entry name" value="7TM_GPCR_Srsx"/>
    <property type="match status" value="1"/>
</dbReference>
<feature type="domain" description="G-protein coupled receptors family 1 profile" evidence="6">
    <location>
        <begin position="32"/>
        <end position="262"/>
    </location>
</feature>
<dbReference type="CDD" id="cd00637">
    <property type="entry name" value="7tm_classA_rhodopsin-like"/>
    <property type="match status" value="1"/>
</dbReference>
<dbReference type="Proteomes" id="UP000298663">
    <property type="component" value="Unassembled WGS sequence"/>
</dbReference>
<gene>
    <name evidence="7" type="ORF">L596_019425</name>
</gene>
<dbReference type="SMART" id="SM01381">
    <property type="entry name" value="7TM_GPCR_Srsx"/>
    <property type="match status" value="1"/>
</dbReference>
<comment type="subcellular location">
    <subcellularLocation>
        <location evidence="1">Membrane</location>
    </subcellularLocation>
</comment>
<protein>
    <recommendedName>
        <fullName evidence="6">G-protein coupled receptors family 1 profile domain-containing protein</fullName>
    </recommendedName>
</protein>
<comment type="caution">
    <text evidence="7">The sequence shown here is derived from an EMBL/GenBank/DDBJ whole genome shotgun (WGS) entry which is preliminary data.</text>
</comment>
<dbReference type="InterPro" id="IPR047130">
    <property type="entry name" value="7TM_GPCR_Srsx_nematod"/>
</dbReference>
<reference evidence="7 8" key="2">
    <citation type="journal article" date="2019" name="G3 (Bethesda)">
        <title>Hybrid Assembly of the Genome of the Entomopathogenic Nematode Steinernema carpocapsae Identifies the X-Chromosome.</title>
        <authorList>
            <person name="Serra L."/>
            <person name="Macchietto M."/>
            <person name="Macias-Munoz A."/>
            <person name="McGill C.J."/>
            <person name="Rodriguez I.M."/>
            <person name="Rodriguez B."/>
            <person name="Murad R."/>
            <person name="Mortazavi A."/>
        </authorList>
    </citation>
    <scope>NUCLEOTIDE SEQUENCE [LARGE SCALE GENOMIC DNA]</scope>
    <source>
        <strain evidence="7 8">ALL</strain>
    </source>
</reference>
<accession>A0A4U5MRC6</accession>
<feature type="transmembrane region" description="Helical" evidence="5">
    <location>
        <begin position="238"/>
        <end position="264"/>
    </location>
</feature>
<dbReference type="OrthoDB" id="5820127at2759"/>
<dbReference type="SUPFAM" id="SSF81321">
    <property type="entry name" value="Family A G protein-coupled receptor-like"/>
    <property type="match status" value="1"/>
</dbReference>
<evidence type="ECO:0000256" key="2">
    <source>
        <dbReference type="ARBA" id="ARBA00022692"/>
    </source>
</evidence>
<evidence type="ECO:0000259" key="6">
    <source>
        <dbReference type="PROSITE" id="PS50262"/>
    </source>
</evidence>
<proteinExistence type="predicted"/>
<feature type="transmembrane region" description="Helical" evidence="5">
    <location>
        <begin position="20"/>
        <end position="41"/>
    </location>
</feature>
<organism evidence="7 8">
    <name type="scientific">Steinernema carpocapsae</name>
    <name type="common">Entomopathogenic nematode</name>
    <dbReference type="NCBI Taxonomy" id="34508"/>
    <lineage>
        <taxon>Eukaryota</taxon>
        <taxon>Metazoa</taxon>
        <taxon>Ecdysozoa</taxon>
        <taxon>Nematoda</taxon>
        <taxon>Chromadorea</taxon>
        <taxon>Rhabditida</taxon>
        <taxon>Tylenchina</taxon>
        <taxon>Panagrolaimomorpha</taxon>
        <taxon>Strongyloidoidea</taxon>
        <taxon>Steinernematidae</taxon>
        <taxon>Steinernema</taxon>
    </lineage>
</organism>
<dbReference type="PANTHER" id="PTHR23360">
    <property type="entry name" value="G-PROTEIN COUPLED RECEPTORS FAMILY 1 PROFILE DOMAIN-CONTAINING PROTEIN-RELATED"/>
    <property type="match status" value="1"/>
</dbReference>
<feature type="transmembrane region" description="Helical" evidence="5">
    <location>
        <begin position="87"/>
        <end position="109"/>
    </location>
</feature>
<name>A0A4U5MRC6_STECR</name>